<keyword evidence="5 6" id="KW-0472">Membrane</keyword>
<keyword evidence="2" id="KW-1003">Cell membrane</keyword>
<evidence type="ECO:0000256" key="4">
    <source>
        <dbReference type="ARBA" id="ARBA00022989"/>
    </source>
</evidence>
<geneLocation type="plasmid" evidence="7">
    <name>pP12375-3FII</name>
</geneLocation>
<reference evidence="7" key="1">
    <citation type="submission" date="2019-12" db="EMBL/GenBank/DDBJ databases">
        <authorList>
            <person name="Zhou D."/>
        </authorList>
    </citation>
    <scope>NUCLEOTIDE SEQUENCE</scope>
    <source>
        <strain evidence="7">P12375</strain>
        <plasmid evidence="7">pP12375-3FII</plasmid>
    </source>
</reference>
<keyword evidence="7" id="KW-0614">Plasmid</keyword>
<accession>A0A7D5K336</accession>
<dbReference type="EMBL" id="MN821364">
    <property type="protein sequence ID" value="QLG00499.1"/>
    <property type="molecule type" value="Genomic_DNA"/>
</dbReference>
<evidence type="ECO:0000313" key="7">
    <source>
        <dbReference type="EMBL" id="QLG00499.1"/>
    </source>
</evidence>
<evidence type="ECO:0000256" key="1">
    <source>
        <dbReference type="ARBA" id="ARBA00004651"/>
    </source>
</evidence>
<proteinExistence type="predicted"/>
<dbReference type="GO" id="GO:0005886">
    <property type="term" value="C:plasma membrane"/>
    <property type="evidence" value="ECO:0007669"/>
    <property type="project" value="UniProtKB-SubCell"/>
</dbReference>
<name>A0A7D5K336_9ENTR</name>
<evidence type="ECO:0000256" key="2">
    <source>
        <dbReference type="ARBA" id="ARBA00022475"/>
    </source>
</evidence>
<dbReference type="AlphaFoldDB" id="A0A7D5K336"/>
<protein>
    <submittedName>
        <fullName evidence="7">Uncharacterized protein</fullName>
    </submittedName>
</protein>
<keyword evidence="4 6" id="KW-1133">Transmembrane helix</keyword>
<dbReference type="InterPro" id="IPR019108">
    <property type="entry name" value="Caa3_assmbl_CtaG-rel"/>
</dbReference>
<dbReference type="Pfam" id="PF09678">
    <property type="entry name" value="Caa3_CtaG"/>
    <property type="match status" value="1"/>
</dbReference>
<evidence type="ECO:0000256" key="5">
    <source>
        <dbReference type="ARBA" id="ARBA00023136"/>
    </source>
</evidence>
<evidence type="ECO:0000256" key="6">
    <source>
        <dbReference type="SAM" id="Phobius"/>
    </source>
</evidence>
<feature type="transmembrane region" description="Helical" evidence="6">
    <location>
        <begin position="20"/>
        <end position="41"/>
    </location>
</feature>
<organism evidence="7">
    <name type="scientific">Leclercia adecarboxylata</name>
    <dbReference type="NCBI Taxonomy" id="83655"/>
    <lineage>
        <taxon>Bacteria</taxon>
        <taxon>Pseudomonadati</taxon>
        <taxon>Pseudomonadota</taxon>
        <taxon>Gammaproteobacteria</taxon>
        <taxon>Enterobacterales</taxon>
        <taxon>Enterobacteriaceae</taxon>
        <taxon>Leclercia</taxon>
    </lineage>
</organism>
<comment type="subcellular location">
    <subcellularLocation>
        <location evidence="1">Cell membrane</location>
        <topology evidence="1">Multi-pass membrane protein</topology>
    </subcellularLocation>
</comment>
<evidence type="ECO:0000256" key="3">
    <source>
        <dbReference type="ARBA" id="ARBA00022692"/>
    </source>
</evidence>
<keyword evidence="3 6" id="KW-0812">Transmembrane</keyword>
<sequence>MPPPLADEAHHNLRGHMLQYLFLSMFGPLGLVFGAPGSLLLRSVSAQTARGIMNILRTCLVRFFNPPDHRCFS</sequence>